<proteinExistence type="predicted"/>
<sequence length="145" mass="15155">MTLGIGDRLPAVGTAMNDSKAELGRSIEMINKLSELTASGKVAVDPIGGGSLLSAIGDARTRVAELRQSGDSIDHKPPLGADPVSTAMAKKFHGRAGKDDLSFLTVLGKYEEALEAVESNVRAAMRNYTSTDGGNAIRFRPGVQA</sequence>
<keyword evidence="2" id="KW-1185">Reference proteome</keyword>
<comment type="caution">
    <text evidence="1">The sequence shown here is derived from an EMBL/GenBank/DDBJ whole genome shotgun (WGS) entry which is preliminary data.</text>
</comment>
<reference evidence="1 2" key="1">
    <citation type="submission" date="2019-02" db="EMBL/GenBank/DDBJ databases">
        <title>Genomic Encyclopedia of Type Strains, Phase IV (KMG-IV): sequencing the most valuable type-strain genomes for metagenomic binning, comparative biology and taxonomic classification.</title>
        <authorList>
            <person name="Goeker M."/>
        </authorList>
    </citation>
    <scope>NUCLEOTIDE SEQUENCE [LARGE SCALE GENOMIC DNA]</scope>
    <source>
        <strain evidence="1 2">DSM 101727</strain>
    </source>
</reference>
<evidence type="ECO:0000313" key="2">
    <source>
        <dbReference type="Proteomes" id="UP000294257"/>
    </source>
</evidence>
<dbReference type="EMBL" id="SGWQ01000001">
    <property type="protein sequence ID" value="RZS45074.1"/>
    <property type="molecule type" value="Genomic_DNA"/>
</dbReference>
<dbReference type="Proteomes" id="UP000294257">
    <property type="component" value="Unassembled WGS sequence"/>
</dbReference>
<dbReference type="AlphaFoldDB" id="A0A4Q7L6X0"/>
<accession>A0A4Q7L6X0</accession>
<name>A0A4Q7L6X0_9PSEU</name>
<gene>
    <name evidence="1" type="ORF">EV193_101960</name>
</gene>
<protein>
    <submittedName>
        <fullName evidence="1">Uncharacterized protein</fullName>
    </submittedName>
</protein>
<dbReference type="OrthoDB" id="3694733at2"/>
<dbReference type="RefSeq" id="WP_130342660.1">
    <property type="nucleotide sequence ID" value="NZ_SGWQ01000001.1"/>
</dbReference>
<evidence type="ECO:0000313" key="1">
    <source>
        <dbReference type="EMBL" id="RZS45074.1"/>
    </source>
</evidence>
<organism evidence="1 2">
    <name type="scientific">Herbihabitans rhizosphaerae</name>
    <dbReference type="NCBI Taxonomy" id="1872711"/>
    <lineage>
        <taxon>Bacteria</taxon>
        <taxon>Bacillati</taxon>
        <taxon>Actinomycetota</taxon>
        <taxon>Actinomycetes</taxon>
        <taxon>Pseudonocardiales</taxon>
        <taxon>Pseudonocardiaceae</taxon>
        <taxon>Herbihabitans</taxon>
    </lineage>
</organism>